<evidence type="ECO:0000313" key="1">
    <source>
        <dbReference type="EMBL" id="KDS50589.1"/>
    </source>
</evidence>
<evidence type="ECO:0000313" key="2">
    <source>
        <dbReference type="Proteomes" id="UP000028013"/>
    </source>
</evidence>
<dbReference type="PANTHER" id="PTHR37841:SF1">
    <property type="entry name" value="DUF3298 DOMAIN-CONTAINING PROTEIN"/>
    <property type="match status" value="1"/>
</dbReference>
<dbReference type="Pfam" id="PF14903">
    <property type="entry name" value="WG_beta_rep"/>
    <property type="match status" value="2"/>
</dbReference>
<proteinExistence type="predicted"/>
<comment type="caution">
    <text evidence="1">The sequence shown here is derived from an EMBL/GenBank/DDBJ whole genome shotgun (WGS) entry which is preliminary data.</text>
</comment>
<organism evidence="1 2">
    <name type="scientific">Bacteroides uniformis str. 3978 T3 ii</name>
    <dbReference type="NCBI Taxonomy" id="1339349"/>
    <lineage>
        <taxon>Bacteria</taxon>
        <taxon>Pseudomonadati</taxon>
        <taxon>Bacteroidota</taxon>
        <taxon>Bacteroidia</taxon>
        <taxon>Bacteroidales</taxon>
        <taxon>Bacteroidaceae</taxon>
        <taxon>Bacteroides</taxon>
    </lineage>
</organism>
<name>A0A078RZI9_BACUN</name>
<dbReference type="Proteomes" id="UP000028013">
    <property type="component" value="Unassembled WGS sequence"/>
</dbReference>
<evidence type="ECO:0008006" key="3">
    <source>
        <dbReference type="Google" id="ProtNLM"/>
    </source>
</evidence>
<protein>
    <recommendedName>
        <fullName evidence="3">WG repeat-containing protein</fullName>
    </recommendedName>
</protein>
<dbReference type="RefSeq" id="WP_035448924.1">
    <property type="nucleotide sequence ID" value="NZ_JNHN01000174.1"/>
</dbReference>
<sequence>MSEEKKTYNGRVQFWEHGYVGVKDYDDNVVISPSLQYEEIREREGEEVAIVLKGGKWALTNLDGVAICPFIYDRISYIGAHLYKAGIYVSEDYLNTRVEYADTRMTYAILDANGNILCDRNKGYNYISEVHEGEATAAINGRCGIIDLHGNVLMDFQHKYIQPMGEGHYLVSYHNEDDNYYATIINRKGDILISSSMQYRSIYAFHNNVAVAHQNGKWGLIDDNGNHIGEFNYSFVEEWGEGYYKAEQGAQKNILRPDGSVVLEQWYNDVFKVQHGFFIFGNTIRKSKTNPKTRYIQGVAHVSGIIVFPMIFERTQWCEDGLGIYAEIDEKPYILTLDGSIYDPAHSHLPLRKKINWPDLFEKFANWTLPGLQFYYRDTDARVIIETTYHVGDVLRAGFLLDATTQLWKPAHRTRFIIASAHAAHFFEIEDLVKANPNVKEWNLCTFPFNSYFKVMDVYEKDGYRQVFLLHIPPAAALFLGRDETAINFINEATGQEGSLIEMARKSLDGKLKMDIHPRSLDQDFVNRMHHPIGLDPDFWPVSPYPMEEPVDGELAFICNIVHKLSDDKDIKDFIVEEDNFPFTGIVGRVCEDCIYAKGICGNGEGCGRLFINSFRNRYLKGNCEYHKTDLYEPSRYEELESFRKKKEKETKEKTADTFAVGLLNDFIKEKLDGNIDNLRTYDLSKLRDDSKYGDCSIERAPIVRAIMALAFADTWPNLSVNAIEKYEYWCSPINHYQRLFGANILDQYFKGLQNFSPTVEQHERALNVAHLIYSIGNMWVLPNKASFSSYLDDSKYKGYVDKFLKSMYDVFVGVSKVDLNMKGILFKNRKMMTEYEGLNGWRKFIKMMMLEDYTNGAMEPKPIFNQVWCSMKGITREDYFEAFDKYCSFCEEAIPKRSEQIIEKLKEILN</sequence>
<dbReference type="EMBL" id="JNHN01000174">
    <property type="protein sequence ID" value="KDS50589.1"/>
    <property type="molecule type" value="Genomic_DNA"/>
</dbReference>
<accession>A0A078RZI9</accession>
<dbReference type="PANTHER" id="PTHR37841">
    <property type="entry name" value="GLR2918 PROTEIN"/>
    <property type="match status" value="1"/>
</dbReference>
<gene>
    <name evidence="1" type="ORF">M094_1520</name>
</gene>
<dbReference type="AlphaFoldDB" id="A0A078RZI9"/>
<dbReference type="PATRIC" id="fig|1339349.3.peg.2680"/>
<reference evidence="1 2" key="1">
    <citation type="submission" date="2014-04" db="EMBL/GenBank/DDBJ databases">
        <authorList>
            <person name="Sears C."/>
            <person name="Carroll K."/>
            <person name="Sack B.R."/>
            <person name="Qadri F."/>
            <person name="Myers L.L."/>
            <person name="Chung G.-T."/>
            <person name="Escheverria P."/>
            <person name="Fraser C.M."/>
            <person name="Sadzewicz L."/>
            <person name="Shefchek K.A."/>
            <person name="Tallon L."/>
            <person name="Das S.P."/>
            <person name="Daugherty S."/>
            <person name="Mongodin E.F."/>
        </authorList>
    </citation>
    <scope>NUCLEOTIDE SEQUENCE [LARGE SCALE GENOMIC DNA]</scope>
    <source>
        <strain evidence="1 2">3978 T3 ii</strain>
    </source>
</reference>
<dbReference type="InterPro" id="IPR032774">
    <property type="entry name" value="WG_beta_rep"/>
</dbReference>